<dbReference type="GO" id="GO:0007411">
    <property type="term" value="P:axon guidance"/>
    <property type="evidence" value="ECO:0007669"/>
    <property type="project" value="TreeGrafter"/>
</dbReference>
<accession>A0A8C4Q9Q7</accession>
<dbReference type="GO" id="GO:0005634">
    <property type="term" value="C:nucleus"/>
    <property type="evidence" value="ECO:0007669"/>
    <property type="project" value="TreeGrafter"/>
</dbReference>
<dbReference type="OMA" id="CHASEIN"/>
<evidence type="ECO:0000256" key="1">
    <source>
        <dbReference type="SAM" id="MobiDB-lite"/>
    </source>
</evidence>
<reference evidence="2" key="2">
    <citation type="submission" date="2025-09" db="UniProtKB">
        <authorList>
            <consortium name="Ensembl"/>
        </authorList>
    </citation>
    <scope>IDENTIFICATION</scope>
</reference>
<dbReference type="PANTHER" id="PTHR45943">
    <property type="entry name" value="E3 UBIQUITIN-PROTEIN LIGASE MYCBP2"/>
    <property type="match status" value="1"/>
</dbReference>
<dbReference type="Proteomes" id="UP000694388">
    <property type="component" value="Unplaced"/>
</dbReference>
<dbReference type="GO" id="GO:0005886">
    <property type="term" value="C:plasma membrane"/>
    <property type="evidence" value="ECO:0007669"/>
    <property type="project" value="TreeGrafter"/>
</dbReference>
<name>A0A8C4Q9Q7_EPTBU</name>
<dbReference type="GeneTree" id="ENSGT00940000155756"/>
<evidence type="ECO:0000313" key="2">
    <source>
        <dbReference type="Ensembl" id="ENSEBUP00000012115.1"/>
    </source>
</evidence>
<dbReference type="GO" id="GO:0008582">
    <property type="term" value="P:regulation of synaptic assembly at neuromuscular junction"/>
    <property type="evidence" value="ECO:0007669"/>
    <property type="project" value="TreeGrafter"/>
</dbReference>
<dbReference type="Ensembl" id="ENSEBUT00000012691.1">
    <property type="protein sequence ID" value="ENSEBUP00000012115.1"/>
    <property type="gene ID" value="ENSEBUG00000007727.1"/>
</dbReference>
<protein>
    <submittedName>
        <fullName evidence="2">Uncharacterized protein</fullName>
    </submittedName>
</protein>
<keyword evidence="3" id="KW-1185">Reference proteome</keyword>
<sequence length="272" mass="29719">HSNPSAFNVYAHVRQCVLERRRHLGPQGTGSKLCGQSALDSESDEEEEEMQEPPAKLPKIVSMGLCGVFELIRETCASQPALCARSLHALLNMLQGLLPEELQSEPSDVLGEYLTLMLSSNPSSTPGSGHSLGSLACACLFSLVVAWGDTGKILKAISAILTHNGSFCSQHIMVPAILVSLQRSVQAALVGRAQIQDWFGAGVQRRALFQRWQLREVIVEADCPCLLQSDGTHLYFLTRRGLYRVGSGYGGTVRVRMHRRHWFSGCLSVSVC</sequence>
<dbReference type="AlphaFoldDB" id="A0A8C4Q9Q7"/>
<organism evidence="2 3">
    <name type="scientific">Eptatretus burgeri</name>
    <name type="common">Inshore hagfish</name>
    <dbReference type="NCBI Taxonomy" id="7764"/>
    <lineage>
        <taxon>Eukaryota</taxon>
        <taxon>Metazoa</taxon>
        <taxon>Chordata</taxon>
        <taxon>Craniata</taxon>
        <taxon>Vertebrata</taxon>
        <taxon>Cyclostomata</taxon>
        <taxon>Myxini</taxon>
        <taxon>Myxiniformes</taxon>
        <taxon>Myxinidae</taxon>
        <taxon>Eptatretinae</taxon>
        <taxon>Eptatretus</taxon>
    </lineage>
</organism>
<reference evidence="2" key="1">
    <citation type="submission" date="2025-08" db="UniProtKB">
        <authorList>
            <consortium name="Ensembl"/>
        </authorList>
    </citation>
    <scope>IDENTIFICATION</scope>
</reference>
<feature type="region of interest" description="Disordered" evidence="1">
    <location>
        <begin position="26"/>
        <end position="55"/>
    </location>
</feature>
<dbReference type="PANTHER" id="PTHR45943:SF1">
    <property type="entry name" value="E3 UBIQUITIN-PROTEIN LIGASE MYCBP2"/>
    <property type="match status" value="1"/>
</dbReference>
<evidence type="ECO:0000313" key="3">
    <source>
        <dbReference type="Proteomes" id="UP000694388"/>
    </source>
</evidence>
<dbReference type="GO" id="GO:0061630">
    <property type="term" value="F:ubiquitin protein ligase activity"/>
    <property type="evidence" value="ECO:0007669"/>
    <property type="project" value="TreeGrafter"/>
</dbReference>
<feature type="compositionally biased region" description="Acidic residues" evidence="1">
    <location>
        <begin position="41"/>
        <end position="51"/>
    </location>
</feature>
<proteinExistence type="predicted"/>